<dbReference type="EMBL" id="JBJUVG010000001">
    <property type="protein sequence ID" value="MFM9412888.1"/>
    <property type="molecule type" value="Genomic_DNA"/>
</dbReference>
<dbReference type="CDD" id="cd21141">
    <property type="entry name" value="Cas6_III-like"/>
    <property type="match status" value="1"/>
</dbReference>
<sequence length="260" mass="28714">MQRFTYALAARDLPKGFGYQLYGALNALAGDPLARSWHEARHPRVSQHLYWADGTFYWRVALWGDLAGSDRLAAAEADLADRLAGLDRLTVAGRVFTLEGRAHEALPLESLLRHHLADQDPPDRLNLVLRSPLAFKRRGHFDPLPQPDLMVQSLVNRWGAVLEADSDRMETYRAIADDRVWPARLRLRTTAVPIKGSHIPGSLGEVQLILRAGAPLQRFLALLFALGEWSGMGVKTALGMGGLDVTSPGWTSLPASAMIR</sequence>
<dbReference type="RefSeq" id="WP_408976517.1">
    <property type="nucleotide sequence ID" value="NZ_JBJUVG010000001.1"/>
</dbReference>
<name>A0ABW9GVZ6_9FIRM</name>
<dbReference type="Gene3D" id="3.30.70.1900">
    <property type="match status" value="1"/>
</dbReference>
<dbReference type="InterPro" id="IPR019267">
    <property type="entry name" value="CRISPR-assoc_Cas6_C"/>
</dbReference>
<evidence type="ECO:0000259" key="1">
    <source>
        <dbReference type="Pfam" id="PF10040"/>
    </source>
</evidence>
<protein>
    <submittedName>
        <fullName evidence="2">CRISPR system precrRNA processing endoribonuclease RAMP protein Cas6</fullName>
    </submittedName>
</protein>
<reference evidence="2 3" key="1">
    <citation type="journal article" date="2016" name="Int. J. Syst. Evol. Microbiol.">
        <title>Peptococcus simiae sp. nov., isolated from rhesus macaque faeces and emended description of the genus Peptococcus.</title>
        <authorList>
            <person name="Shkoporov A.N."/>
            <person name="Efimov B.A."/>
            <person name="Kondova I."/>
            <person name="Ouwerling B."/>
            <person name="Chaplin A.V."/>
            <person name="Shcherbakova V.A."/>
            <person name="Langermans J.A.M."/>
        </authorList>
    </citation>
    <scope>NUCLEOTIDE SEQUENCE [LARGE SCALE GENOMIC DNA]</scope>
    <source>
        <strain evidence="2 3">M108</strain>
    </source>
</reference>
<feature type="domain" description="CRISPR-associated protein Cas6 C-terminal" evidence="1">
    <location>
        <begin position="129"/>
        <end position="241"/>
    </location>
</feature>
<dbReference type="Pfam" id="PF10040">
    <property type="entry name" value="CRISPR_Cas6"/>
    <property type="match status" value="1"/>
</dbReference>
<dbReference type="Proteomes" id="UP001631949">
    <property type="component" value="Unassembled WGS sequence"/>
</dbReference>
<gene>
    <name evidence="2" type="primary">cas6</name>
    <name evidence="2" type="ORF">ACKQTC_00660</name>
</gene>
<evidence type="ECO:0000313" key="2">
    <source>
        <dbReference type="EMBL" id="MFM9412888.1"/>
    </source>
</evidence>
<evidence type="ECO:0000313" key="3">
    <source>
        <dbReference type="Proteomes" id="UP001631949"/>
    </source>
</evidence>
<proteinExistence type="predicted"/>
<keyword evidence="3" id="KW-1185">Reference proteome</keyword>
<organism evidence="2 3">
    <name type="scientific">Peptococcus simiae</name>
    <dbReference type="NCBI Taxonomy" id="1643805"/>
    <lineage>
        <taxon>Bacteria</taxon>
        <taxon>Bacillati</taxon>
        <taxon>Bacillota</taxon>
        <taxon>Clostridia</taxon>
        <taxon>Eubacteriales</taxon>
        <taxon>Peptococcaceae</taxon>
        <taxon>Peptococcus</taxon>
    </lineage>
</organism>
<comment type="caution">
    <text evidence="2">The sequence shown here is derived from an EMBL/GenBank/DDBJ whole genome shotgun (WGS) entry which is preliminary data.</text>
</comment>
<accession>A0ABW9GVZ6</accession>